<evidence type="ECO:0000256" key="1">
    <source>
        <dbReference type="SAM" id="MobiDB-lite"/>
    </source>
</evidence>
<dbReference type="AlphaFoldDB" id="Q5ZD72"/>
<feature type="compositionally biased region" description="Pro residues" evidence="1">
    <location>
        <begin position="22"/>
        <end position="35"/>
    </location>
</feature>
<name>Q5ZD72_ORYSJ</name>
<feature type="compositionally biased region" description="Low complexity" evidence="1">
    <location>
        <begin position="1"/>
        <end position="14"/>
    </location>
</feature>
<reference evidence="2" key="1">
    <citation type="journal article" date="2002" name="Nature">
        <title>The genome sequence and structure of rice chromosome 1.</title>
        <authorList>
            <person name="Sasaki T."/>
            <person name="Matsumoto T."/>
            <person name="Yamamoto K."/>
            <person name="Sakata K."/>
            <person name="Baba T."/>
            <person name="Katayose Y."/>
            <person name="Wu J."/>
            <person name="Niimura Y."/>
            <person name="Cheng Z."/>
            <person name="Nagamura Y."/>
            <person name="Antonio B.A."/>
            <person name="Kanamori H."/>
            <person name="Hosokawa S."/>
            <person name="Masukawa M."/>
            <person name="Arikawa K."/>
            <person name="Chiden Y."/>
            <person name="Hayashi M."/>
            <person name="Okamoto M."/>
            <person name="Ando T."/>
            <person name="Aoki H."/>
            <person name="Arita K."/>
            <person name="Hamada M."/>
            <person name="Harada C."/>
            <person name="Hijishita S."/>
            <person name="Honda M."/>
            <person name="Ichikawa Y."/>
            <person name="Idonuma A."/>
            <person name="Iijima M."/>
            <person name="Ikeda M."/>
            <person name="Ikeno M."/>
            <person name="Itoh S."/>
            <person name="Itoh T."/>
            <person name="Itoh Y."/>
            <person name="Itoh Y."/>
            <person name="Iwabuchi A."/>
            <person name="Kamiya K."/>
            <person name="Karasawa W."/>
            <person name="Katagiri S."/>
            <person name="Kikuta A."/>
            <person name="Kobayashi N."/>
            <person name="Kono I."/>
            <person name="Machita K."/>
            <person name="Maehara T."/>
            <person name="Mizuno H."/>
            <person name="Mizubayashi T."/>
            <person name="Mukai Y."/>
            <person name="Nagasaki H."/>
            <person name="Nakashima M."/>
            <person name="Nakama Y."/>
            <person name="Nakamichi Y."/>
            <person name="Nakamura M."/>
            <person name="Namiki N."/>
            <person name="Negishi M."/>
            <person name="Ohta I."/>
            <person name="Ono N."/>
            <person name="Saji S."/>
            <person name="Sakai K."/>
            <person name="Shibata M."/>
            <person name="Shimokawa T."/>
            <person name="Shomura A."/>
            <person name="Song J."/>
            <person name="Takazaki Y."/>
            <person name="Terasawa K."/>
            <person name="Tsuji K."/>
            <person name="Waki K."/>
            <person name="Yamagata H."/>
            <person name="Yamane H."/>
            <person name="Yoshiki S."/>
            <person name="Yoshihara R."/>
            <person name="Yukawa K."/>
            <person name="Zhong H."/>
            <person name="Iwama H."/>
            <person name="Endo T."/>
            <person name="Ito H."/>
            <person name="Hahn J.H."/>
            <person name="Kim H.I."/>
            <person name="Eun M.Y."/>
            <person name="Yano M."/>
            <person name="Jiang J."/>
            <person name="Gojobori T."/>
        </authorList>
    </citation>
    <scope>NUCLEOTIDE SEQUENCE [LARGE SCALE GENOMIC DNA]</scope>
</reference>
<feature type="compositionally biased region" description="Low complexity" evidence="1">
    <location>
        <begin position="111"/>
        <end position="138"/>
    </location>
</feature>
<proteinExistence type="predicted"/>
<feature type="region of interest" description="Disordered" evidence="1">
    <location>
        <begin position="1"/>
        <end position="69"/>
    </location>
</feature>
<evidence type="ECO:0000313" key="2">
    <source>
        <dbReference type="EMBL" id="BAD61343.1"/>
    </source>
</evidence>
<sequence>MQPPSSSSQVSASALFQGVPARRPPLPAQAPPPPRFGADGPLRPAPLPRRRLPQPPYSSMQARESMGGHAPWETLNPLSYEAPGIDFSTAYSVCDEEFLHMSNFDPPRFGTSSSSNSPCTISTAEEINSSSPSDENSSNSIWRRVLRRLISSFCLPRCWSVYHRDEVQWRELMAGIEQ</sequence>
<protein>
    <submittedName>
        <fullName evidence="2">Uncharacterized protein</fullName>
    </submittedName>
</protein>
<accession>Q5ZD72</accession>
<organism evidence="2">
    <name type="scientific">Oryza sativa subsp. japonica</name>
    <name type="common">Rice</name>
    <dbReference type="NCBI Taxonomy" id="39947"/>
    <lineage>
        <taxon>Eukaryota</taxon>
        <taxon>Viridiplantae</taxon>
        <taxon>Streptophyta</taxon>
        <taxon>Embryophyta</taxon>
        <taxon>Tracheophyta</taxon>
        <taxon>Spermatophyta</taxon>
        <taxon>Magnoliopsida</taxon>
        <taxon>Liliopsida</taxon>
        <taxon>Poales</taxon>
        <taxon>Poaceae</taxon>
        <taxon>BOP clade</taxon>
        <taxon>Oryzoideae</taxon>
        <taxon>Oryzeae</taxon>
        <taxon>Oryzinae</taxon>
        <taxon>Oryza</taxon>
        <taxon>Oryza sativa</taxon>
    </lineage>
</organism>
<dbReference type="EMBL" id="AP003045">
    <property type="protein sequence ID" value="BAD61343.1"/>
    <property type="molecule type" value="Genomic_DNA"/>
</dbReference>
<gene>
    <name evidence="2" type="primary">P0030H07.22</name>
</gene>
<dbReference type="Proteomes" id="UP000817658">
    <property type="component" value="Chromosome 1"/>
</dbReference>
<feature type="region of interest" description="Disordered" evidence="1">
    <location>
        <begin position="109"/>
        <end position="138"/>
    </location>
</feature>